<reference evidence="15" key="1">
    <citation type="submission" date="2014-05" db="EMBL/GenBank/DDBJ databases">
        <title>The transcriptome of the halophilic microalga Tetraselmis sp. GSL018 isolated from the Great Salt Lake, Utah.</title>
        <authorList>
            <person name="Jinkerson R.E."/>
            <person name="D'Adamo S."/>
            <person name="Posewitz M.C."/>
        </authorList>
    </citation>
    <scope>NUCLEOTIDE SEQUENCE</scope>
    <source>
        <strain evidence="15">GSL018</strain>
    </source>
</reference>
<keyword evidence="5" id="KW-0963">Cytoplasm</keyword>
<dbReference type="InterPro" id="IPR023753">
    <property type="entry name" value="FAD/NAD-binding_dom"/>
</dbReference>
<comment type="subcellular location">
    <subcellularLocation>
        <location evidence="3">Cytoplasm</location>
    </subcellularLocation>
</comment>
<evidence type="ECO:0000259" key="14">
    <source>
        <dbReference type="Pfam" id="PF07992"/>
    </source>
</evidence>
<keyword evidence="8" id="KW-0521">NADP</keyword>
<evidence type="ECO:0000256" key="5">
    <source>
        <dbReference type="ARBA" id="ARBA00022490"/>
    </source>
</evidence>
<dbReference type="AlphaFoldDB" id="A0A061QLU8"/>
<feature type="compositionally biased region" description="Basic and acidic residues" evidence="12">
    <location>
        <begin position="80"/>
        <end position="93"/>
    </location>
</feature>
<dbReference type="PRINTS" id="PR00368">
    <property type="entry name" value="FADPNR"/>
</dbReference>
<evidence type="ECO:0000313" key="15">
    <source>
        <dbReference type="EMBL" id="JAC59415.1"/>
    </source>
</evidence>
<dbReference type="GO" id="GO:0003957">
    <property type="term" value="F:NAD(P)+ transhydrogenase (Si-specific) activity"/>
    <property type="evidence" value="ECO:0007669"/>
    <property type="project" value="UniProtKB-EC"/>
</dbReference>
<dbReference type="SUPFAM" id="SSF51905">
    <property type="entry name" value="FAD/NAD(P)-binding domain"/>
    <property type="match status" value="1"/>
</dbReference>
<dbReference type="GO" id="GO:0006103">
    <property type="term" value="P:2-oxoglutarate metabolic process"/>
    <property type="evidence" value="ECO:0007669"/>
    <property type="project" value="TreeGrafter"/>
</dbReference>
<evidence type="ECO:0000256" key="6">
    <source>
        <dbReference type="ARBA" id="ARBA00022630"/>
    </source>
</evidence>
<name>A0A061QLU8_9CHLO</name>
<dbReference type="EC" id="1.6.1.1" evidence="4"/>
<dbReference type="Pfam" id="PF07992">
    <property type="entry name" value="Pyr_redox_2"/>
    <property type="match status" value="1"/>
</dbReference>
<evidence type="ECO:0000256" key="11">
    <source>
        <dbReference type="ARBA" id="ARBA00031183"/>
    </source>
</evidence>
<dbReference type="GO" id="GO:0004148">
    <property type="term" value="F:dihydrolipoyl dehydrogenase (NADH) activity"/>
    <property type="evidence" value="ECO:0007669"/>
    <property type="project" value="TreeGrafter"/>
</dbReference>
<dbReference type="Gene3D" id="3.30.390.30">
    <property type="match status" value="1"/>
</dbReference>
<gene>
    <name evidence="15" type="ORF">TSPGSL018_31444</name>
</gene>
<dbReference type="GO" id="GO:0050660">
    <property type="term" value="F:flavin adenine dinucleotide binding"/>
    <property type="evidence" value="ECO:0007669"/>
    <property type="project" value="TreeGrafter"/>
</dbReference>
<dbReference type="EMBL" id="GBEZ01027961">
    <property type="protein sequence ID" value="JAC59415.1"/>
    <property type="molecule type" value="Transcribed_RNA"/>
</dbReference>
<dbReference type="InterPro" id="IPR036188">
    <property type="entry name" value="FAD/NAD-bd_sf"/>
</dbReference>
<evidence type="ECO:0000256" key="7">
    <source>
        <dbReference type="ARBA" id="ARBA00022827"/>
    </source>
</evidence>
<evidence type="ECO:0000256" key="2">
    <source>
        <dbReference type="ARBA" id="ARBA00002842"/>
    </source>
</evidence>
<evidence type="ECO:0000256" key="10">
    <source>
        <dbReference type="ARBA" id="ARBA00023027"/>
    </source>
</evidence>
<feature type="domain" description="FAD/NAD(P)-binding" evidence="14">
    <location>
        <begin position="144"/>
        <end position="476"/>
    </location>
</feature>
<comment type="function">
    <text evidence="2">Conversion of NADPH, generated by peripheral catabolic pathways, to NADH, which can enter the respiratory chain for energy generation.</text>
</comment>
<dbReference type="SUPFAM" id="SSF55424">
    <property type="entry name" value="FAD/NAD-linked reductases, dimerisation (C-terminal) domain"/>
    <property type="match status" value="1"/>
</dbReference>
<sequence length="738" mass="79044">MSSSEIPVVRKNSSECSYITDLPKMASLRPELGRVKEQLAGILNQPKDDTQLFRIKSRAASKRGGNLEEQKKRIMQMLEEEAKRKKDTEKVEEAEQGEEEEGLPPKRAAPAPLPAADEEAIEEADLEAIPHCMGLCRLDLSFSYDLAVIGGGPTGVQAALKAAYMGKRVLLIDAPKGGNDAESNPFLGGPTGLFSKALRDVGKQLNVSLLRNMQIHEETIWMQVQAMCTELALSNALHSVSQLRDFGVSLLTGWATVKGSKRISVRVEDIGEALEVSAENILIATGSSAMVPSSLPRLERVFDSDTINGLSFLPKSIVIQGGGIIALEYAKIFVGLTTSVTVLIRGDAVKGLVSKGLDPDVARMLIQDLQDSGIGVMTGTTIKEVKAAEGPGGAIVISVSQNGEERCLPPVDALLVALGRKPNTKGFGLEEAGVRLDERSAAVAVDSRLQTSVPFIYAAGDVLGAPLLASTGVEQAFRAVDNMFGEPMFSKACAPLKSEGHGAEPMGVNPNALTSSPFCYPIGVWTSPEVAYFGMTLSQAVAAGYELADEGLASYKDSIRGRVFAPKGMLKLIFNKVDGVVLGVHILGQDACELIHFGMELVHQRKTIFEIMNTIFTAVTYHELYKMAAIDANSKLQLGIKWEGVIKGMTALFKAKGVSQVNFKPIHAAAHSHGPSSVLSGRLDESLVASAFYQATGIELAKEMVQQIVHVGDLEAAESVDKEDLAMLMSMSLKRLAI</sequence>
<protein>
    <recommendedName>
        <fullName evidence="4">NAD(P)(+) transhydrogenase (Si-specific)</fullName>
        <ecNumber evidence="4">1.6.1.1</ecNumber>
    </recommendedName>
    <alternativeName>
        <fullName evidence="11">NAD(P)(+) transhydrogenase [B-specific]</fullName>
    </alternativeName>
</protein>
<dbReference type="InterPro" id="IPR004099">
    <property type="entry name" value="Pyr_nucl-diS_OxRdtase_dimer"/>
</dbReference>
<evidence type="ECO:0000256" key="1">
    <source>
        <dbReference type="ARBA" id="ARBA00001974"/>
    </source>
</evidence>
<organism evidence="15">
    <name type="scientific">Tetraselmis sp. GSL018</name>
    <dbReference type="NCBI Taxonomy" id="582737"/>
    <lineage>
        <taxon>Eukaryota</taxon>
        <taxon>Viridiplantae</taxon>
        <taxon>Chlorophyta</taxon>
        <taxon>core chlorophytes</taxon>
        <taxon>Chlorodendrophyceae</taxon>
        <taxon>Chlorodendrales</taxon>
        <taxon>Chlorodendraceae</taxon>
        <taxon>Tetraselmis</taxon>
    </lineage>
</organism>
<evidence type="ECO:0000259" key="13">
    <source>
        <dbReference type="Pfam" id="PF02852"/>
    </source>
</evidence>
<accession>A0A061QLU8</accession>
<evidence type="ECO:0000256" key="3">
    <source>
        <dbReference type="ARBA" id="ARBA00004496"/>
    </source>
</evidence>
<dbReference type="Pfam" id="PF02852">
    <property type="entry name" value="Pyr_redox_dim"/>
    <property type="match status" value="1"/>
</dbReference>
<dbReference type="PRINTS" id="PR00411">
    <property type="entry name" value="PNDRDTASEI"/>
</dbReference>
<dbReference type="Gene3D" id="3.50.50.60">
    <property type="entry name" value="FAD/NAD(P)-binding domain"/>
    <property type="match status" value="2"/>
</dbReference>
<evidence type="ECO:0000256" key="9">
    <source>
        <dbReference type="ARBA" id="ARBA00023002"/>
    </source>
</evidence>
<keyword evidence="10" id="KW-0520">NAD</keyword>
<keyword evidence="7" id="KW-0274">FAD</keyword>
<dbReference type="PANTHER" id="PTHR22912:SF93">
    <property type="entry name" value="SOLUBLE PYRIDINE NUCLEOTIDE TRANSHYDROGENASE"/>
    <property type="match status" value="1"/>
</dbReference>
<evidence type="ECO:0000256" key="4">
    <source>
        <dbReference type="ARBA" id="ARBA00012772"/>
    </source>
</evidence>
<feature type="domain" description="Pyridine nucleotide-disulphide oxidoreductase dimerisation" evidence="13">
    <location>
        <begin position="521"/>
        <end position="628"/>
    </location>
</feature>
<evidence type="ECO:0000256" key="12">
    <source>
        <dbReference type="SAM" id="MobiDB-lite"/>
    </source>
</evidence>
<dbReference type="PANTHER" id="PTHR22912">
    <property type="entry name" value="DISULFIDE OXIDOREDUCTASE"/>
    <property type="match status" value="1"/>
</dbReference>
<comment type="cofactor">
    <cofactor evidence="1">
        <name>FAD</name>
        <dbReference type="ChEBI" id="CHEBI:57692"/>
    </cofactor>
</comment>
<keyword evidence="9" id="KW-0560">Oxidoreductase</keyword>
<proteinExistence type="predicted"/>
<feature type="region of interest" description="Disordered" evidence="12">
    <location>
        <begin position="80"/>
        <end position="116"/>
    </location>
</feature>
<dbReference type="GO" id="GO:0005829">
    <property type="term" value="C:cytosol"/>
    <property type="evidence" value="ECO:0007669"/>
    <property type="project" value="TreeGrafter"/>
</dbReference>
<dbReference type="InterPro" id="IPR016156">
    <property type="entry name" value="FAD/NAD-linked_Rdtase_dimer_sf"/>
</dbReference>
<dbReference type="InterPro" id="IPR050151">
    <property type="entry name" value="Class-I_Pyr_Nuc-Dis_Oxidored"/>
</dbReference>
<evidence type="ECO:0000256" key="8">
    <source>
        <dbReference type="ARBA" id="ARBA00022857"/>
    </source>
</evidence>
<keyword evidence="6" id="KW-0285">Flavoprotein</keyword>